<proteinExistence type="predicted"/>
<name>A0A1E7YNU8_9PROT</name>
<protein>
    <recommendedName>
        <fullName evidence="3">ADP-ribosylglycohydrolase</fullName>
    </recommendedName>
</protein>
<organism evidence="1 2">
    <name type="scientific">Acidithiobacillus caldus</name>
    <dbReference type="NCBI Taxonomy" id="33059"/>
    <lineage>
        <taxon>Bacteria</taxon>
        <taxon>Pseudomonadati</taxon>
        <taxon>Pseudomonadota</taxon>
        <taxon>Acidithiobacillia</taxon>
        <taxon>Acidithiobacillales</taxon>
        <taxon>Acidithiobacillaceae</taxon>
        <taxon>Acidithiobacillus</taxon>
    </lineage>
</organism>
<reference evidence="1 2" key="1">
    <citation type="submission" date="2016-06" db="EMBL/GenBank/DDBJ databases">
        <title>Gene turnover analysis identifies the evolutionary adaptation of the extremophile Acidithiobacillus caldus.</title>
        <authorList>
            <person name="Zhang X."/>
        </authorList>
    </citation>
    <scope>NUCLEOTIDE SEQUENCE [LARGE SCALE GENOMIC DNA]</scope>
    <source>
        <strain evidence="1 2">DX</strain>
    </source>
</reference>
<evidence type="ECO:0000313" key="2">
    <source>
        <dbReference type="Proteomes" id="UP000175616"/>
    </source>
</evidence>
<comment type="caution">
    <text evidence="1">The sequence shown here is derived from an EMBL/GenBank/DDBJ whole genome shotgun (WGS) entry which is preliminary data.</text>
</comment>
<accession>A0A1E7YNU8</accession>
<dbReference type="InterPro" id="IPR036705">
    <property type="entry name" value="Ribosyl_crysJ1_sf"/>
</dbReference>
<dbReference type="RefSeq" id="WP_070113919.1">
    <property type="nucleotide sequence ID" value="NZ_LZYE01000124.1"/>
</dbReference>
<dbReference type="SUPFAM" id="SSF101478">
    <property type="entry name" value="ADP-ribosylglycohydrolase"/>
    <property type="match status" value="1"/>
</dbReference>
<evidence type="ECO:0000313" key="1">
    <source>
        <dbReference type="EMBL" id="OFC36824.1"/>
    </source>
</evidence>
<dbReference type="EMBL" id="LZYE01000124">
    <property type="protein sequence ID" value="OFC36824.1"/>
    <property type="molecule type" value="Genomic_DNA"/>
</dbReference>
<dbReference type="Proteomes" id="UP000175616">
    <property type="component" value="Unassembled WGS sequence"/>
</dbReference>
<evidence type="ECO:0008006" key="3">
    <source>
        <dbReference type="Google" id="ProtNLM"/>
    </source>
</evidence>
<gene>
    <name evidence="1" type="ORF">BAE27_05230</name>
</gene>
<dbReference type="AlphaFoldDB" id="A0A1E7YNU8"/>
<dbReference type="Gene3D" id="1.10.4080.10">
    <property type="entry name" value="ADP-ribosylation/Crystallin J1"/>
    <property type="match status" value="1"/>
</dbReference>
<sequence>MTLDIKDRVWGGFLGGAIGDALGEPGESLPREERLQRWGPLAFGDLSIPMASTEDQSTVAVFEAEGQMAATQRGEGFAQAACLVGIHEPPA</sequence>